<evidence type="ECO:0000313" key="2">
    <source>
        <dbReference type="Proteomes" id="UP001208689"/>
    </source>
</evidence>
<dbReference type="Proteomes" id="UP001208689">
    <property type="component" value="Chromosome"/>
</dbReference>
<dbReference type="EMBL" id="CP104013">
    <property type="protein sequence ID" value="UYP45549.1"/>
    <property type="molecule type" value="Genomic_DNA"/>
</dbReference>
<proteinExistence type="predicted"/>
<dbReference type="Pfam" id="PF14196">
    <property type="entry name" value="ATC_hydrolase"/>
    <property type="match status" value="1"/>
</dbReference>
<reference evidence="1" key="1">
    <citation type="submission" date="2022-09" db="EMBL/GenBank/DDBJ databases">
        <title>Actin cytoskeleton and complex cell architecture in an #Asgard archaeon.</title>
        <authorList>
            <person name="Ponce Toledo R.I."/>
            <person name="Schleper C."/>
            <person name="Rodrigues Oliveira T."/>
            <person name="Wollweber F."/>
            <person name="Xu J."/>
            <person name="Rittmann S."/>
            <person name="Klingl A."/>
            <person name="Pilhofer M."/>
        </authorList>
    </citation>
    <scope>NUCLEOTIDE SEQUENCE</scope>
    <source>
        <strain evidence="1">B-35</strain>
    </source>
</reference>
<sequence length="206" mass="24337">MAFHPSTKNFYLITTNSQLKTFFGDAKGSILFDKFRINFETLDKSNSFLMPDEISQRLGASAIFVLSLFITLEKQNVSFDDLQKISLNVYCDIMNLQIKSLAAPLEVSENPWEDFLSLLQKNNLEMYDNDYYQLQYTYNERSRFGFDFHQCLVHKILLHNDHPELTPIICKFHSIFSDNFQKWANFSQFETIAKGYDRCTFRYFKN</sequence>
<keyword evidence="2" id="KW-1185">Reference proteome</keyword>
<protein>
    <recommendedName>
        <fullName evidence="3">L-2-amino-thiazoline-4-carboxylic acid hydrolase</fullName>
    </recommendedName>
</protein>
<dbReference type="InterPro" id="IPR026002">
    <property type="entry name" value="ATC_hydrolase-like"/>
</dbReference>
<name>A0ABY6HPV9_9ARCH</name>
<gene>
    <name evidence="1" type="ORF">NEF87_001834</name>
</gene>
<evidence type="ECO:0008006" key="3">
    <source>
        <dbReference type="Google" id="ProtNLM"/>
    </source>
</evidence>
<evidence type="ECO:0000313" key="1">
    <source>
        <dbReference type="EMBL" id="UYP45549.1"/>
    </source>
</evidence>
<accession>A0ABY6HPV9</accession>
<organism evidence="1 2">
    <name type="scientific">Candidatus Lokiarchaeum ossiferum</name>
    <dbReference type="NCBI Taxonomy" id="2951803"/>
    <lineage>
        <taxon>Archaea</taxon>
        <taxon>Promethearchaeati</taxon>
        <taxon>Promethearchaeota</taxon>
        <taxon>Promethearchaeia</taxon>
        <taxon>Promethearchaeales</taxon>
        <taxon>Promethearchaeaceae</taxon>
        <taxon>Candidatus Lokiarchaeum</taxon>
    </lineage>
</organism>